<dbReference type="EC" id="2.7.13.3" evidence="2"/>
<dbReference type="GO" id="GO:0016020">
    <property type="term" value="C:membrane"/>
    <property type="evidence" value="ECO:0007669"/>
    <property type="project" value="InterPro"/>
</dbReference>
<dbReference type="PANTHER" id="PTHR24421">
    <property type="entry name" value="NITRATE/NITRITE SENSOR PROTEIN NARX-RELATED"/>
    <property type="match status" value="1"/>
</dbReference>
<protein>
    <recommendedName>
        <fullName evidence="2">histidine kinase</fullName>
        <ecNumber evidence="2">2.7.13.3</ecNumber>
    </recommendedName>
</protein>
<evidence type="ECO:0000256" key="5">
    <source>
        <dbReference type="ARBA" id="ARBA00022741"/>
    </source>
</evidence>
<evidence type="ECO:0000256" key="9">
    <source>
        <dbReference type="SAM" id="Phobius"/>
    </source>
</evidence>
<keyword evidence="8" id="KW-0902">Two-component regulatory system</keyword>
<reference evidence="11 12" key="1">
    <citation type="submission" date="2018-03" db="EMBL/GenBank/DDBJ databases">
        <title>Genomic Encyclopedia of Archaeal and Bacterial Type Strains, Phase II (KMG-II): from individual species to whole genera.</title>
        <authorList>
            <person name="Goeker M."/>
        </authorList>
    </citation>
    <scope>NUCLEOTIDE SEQUENCE [LARGE SCALE GENOMIC DNA]</scope>
    <source>
        <strain evidence="11 12">DSM 43146</strain>
    </source>
</reference>
<keyword evidence="4" id="KW-0808">Transferase</keyword>
<dbReference type="CDD" id="cd16917">
    <property type="entry name" value="HATPase_UhpB-NarQ-NarX-like"/>
    <property type="match status" value="1"/>
</dbReference>
<comment type="caution">
    <text evidence="11">The sequence shown here is derived from an EMBL/GenBank/DDBJ whole genome shotgun (WGS) entry which is preliminary data.</text>
</comment>
<dbReference type="Gene3D" id="3.30.565.10">
    <property type="entry name" value="Histidine kinase-like ATPase, C-terminal domain"/>
    <property type="match status" value="1"/>
</dbReference>
<feature type="transmembrane region" description="Helical" evidence="9">
    <location>
        <begin position="68"/>
        <end position="85"/>
    </location>
</feature>
<dbReference type="EMBL" id="PVMZ01000018">
    <property type="protein sequence ID" value="PRX16771.1"/>
    <property type="molecule type" value="Genomic_DNA"/>
</dbReference>
<sequence length="371" mass="39441">MREWSLWAESRPPGPPGRGPRDWVLTGVLMVAVLAEGLLRPDVPARVATVVMTLALIPALLWRRERPLLMVVIVFGVSWVVPLFTGHQPELISGAFVLLLAYSLVRWGSGREIVAGVALILGKIGISGLTGAIPLSEVIAGFLLMCTLFALAAAMRFRGRLRARELDQAKLLERERLARDLHDTVAHHVSAMAIRAQAGIAVSRTSPDAAVDALRVIEAEAVRALSEMRTMVRALRGGDPADLAPSPAVADLAELAGPSPEGPRVDVEFTGDLRDLPPTLGTAIYRLAQESVTNARRHARHATRIGVRVHGGDAIVRLRVSDDGDGGPVRSGGFGLAGMRERAALLGGTCDAGPDVTGGWTVTATLPRSLT</sequence>
<accession>A0A2T0K1V0</accession>
<dbReference type="InterPro" id="IPR011712">
    <property type="entry name" value="Sig_transdc_His_kin_sub3_dim/P"/>
</dbReference>
<evidence type="ECO:0000256" key="8">
    <source>
        <dbReference type="ARBA" id="ARBA00023012"/>
    </source>
</evidence>
<keyword evidence="6 11" id="KW-0418">Kinase</keyword>
<dbReference type="AlphaFoldDB" id="A0A2T0K1V0"/>
<dbReference type="SUPFAM" id="SSF55874">
    <property type="entry name" value="ATPase domain of HSP90 chaperone/DNA topoisomerase II/histidine kinase"/>
    <property type="match status" value="1"/>
</dbReference>
<dbReference type="RefSeq" id="WP_239166378.1">
    <property type="nucleotide sequence ID" value="NZ_BOMO01000065.1"/>
</dbReference>
<evidence type="ECO:0000256" key="7">
    <source>
        <dbReference type="ARBA" id="ARBA00022840"/>
    </source>
</evidence>
<evidence type="ECO:0000256" key="3">
    <source>
        <dbReference type="ARBA" id="ARBA00022553"/>
    </source>
</evidence>
<keyword evidence="9" id="KW-0472">Membrane</keyword>
<keyword evidence="7" id="KW-0067">ATP-binding</keyword>
<dbReference type="Gene3D" id="1.20.5.1930">
    <property type="match status" value="1"/>
</dbReference>
<feature type="transmembrane region" description="Helical" evidence="9">
    <location>
        <begin position="45"/>
        <end position="61"/>
    </location>
</feature>
<keyword evidence="9" id="KW-1133">Transmembrane helix</keyword>
<organism evidence="11 12">
    <name type="scientific">Actinoplanes italicus</name>
    <dbReference type="NCBI Taxonomy" id="113567"/>
    <lineage>
        <taxon>Bacteria</taxon>
        <taxon>Bacillati</taxon>
        <taxon>Actinomycetota</taxon>
        <taxon>Actinomycetes</taxon>
        <taxon>Micromonosporales</taxon>
        <taxon>Micromonosporaceae</taxon>
        <taxon>Actinoplanes</taxon>
    </lineage>
</organism>
<dbReference type="SMART" id="SM00387">
    <property type="entry name" value="HATPase_c"/>
    <property type="match status" value="1"/>
</dbReference>
<keyword evidence="9" id="KW-0812">Transmembrane</keyword>
<gene>
    <name evidence="11" type="ORF">CLV67_118102</name>
</gene>
<name>A0A2T0K1V0_9ACTN</name>
<evidence type="ECO:0000259" key="10">
    <source>
        <dbReference type="SMART" id="SM00387"/>
    </source>
</evidence>
<dbReference type="InterPro" id="IPR036890">
    <property type="entry name" value="HATPase_C_sf"/>
</dbReference>
<dbReference type="GO" id="GO:0005524">
    <property type="term" value="F:ATP binding"/>
    <property type="evidence" value="ECO:0007669"/>
    <property type="project" value="UniProtKB-KW"/>
</dbReference>
<dbReference type="Pfam" id="PF02518">
    <property type="entry name" value="HATPase_c"/>
    <property type="match status" value="1"/>
</dbReference>
<evidence type="ECO:0000313" key="12">
    <source>
        <dbReference type="Proteomes" id="UP000239415"/>
    </source>
</evidence>
<feature type="domain" description="Histidine kinase/HSP90-like ATPase" evidence="10">
    <location>
        <begin position="279"/>
        <end position="370"/>
    </location>
</feature>
<evidence type="ECO:0000256" key="2">
    <source>
        <dbReference type="ARBA" id="ARBA00012438"/>
    </source>
</evidence>
<keyword evidence="12" id="KW-1185">Reference proteome</keyword>
<evidence type="ECO:0000313" key="11">
    <source>
        <dbReference type="EMBL" id="PRX16771.1"/>
    </source>
</evidence>
<dbReference type="InterPro" id="IPR050482">
    <property type="entry name" value="Sensor_HK_TwoCompSys"/>
</dbReference>
<keyword evidence="5" id="KW-0547">Nucleotide-binding</keyword>
<evidence type="ECO:0000256" key="4">
    <source>
        <dbReference type="ARBA" id="ARBA00022679"/>
    </source>
</evidence>
<dbReference type="PANTHER" id="PTHR24421:SF10">
    <property type="entry name" value="NITRATE_NITRITE SENSOR PROTEIN NARQ"/>
    <property type="match status" value="1"/>
</dbReference>
<feature type="transmembrane region" description="Helical" evidence="9">
    <location>
        <begin position="139"/>
        <end position="157"/>
    </location>
</feature>
<dbReference type="GO" id="GO:0000155">
    <property type="term" value="F:phosphorelay sensor kinase activity"/>
    <property type="evidence" value="ECO:0007669"/>
    <property type="project" value="InterPro"/>
</dbReference>
<feature type="transmembrane region" description="Helical" evidence="9">
    <location>
        <begin position="114"/>
        <end position="133"/>
    </location>
</feature>
<evidence type="ECO:0000256" key="1">
    <source>
        <dbReference type="ARBA" id="ARBA00000085"/>
    </source>
</evidence>
<dbReference type="GO" id="GO:0046983">
    <property type="term" value="F:protein dimerization activity"/>
    <property type="evidence" value="ECO:0007669"/>
    <property type="project" value="InterPro"/>
</dbReference>
<comment type="catalytic activity">
    <reaction evidence="1">
        <text>ATP + protein L-histidine = ADP + protein N-phospho-L-histidine.</text>
        <dbReference type="EC" id="2.7.13.3"/>
    </reaction>
</comment>
<dbReference type="Proteomes" id="UP000239415">
    <property type="component" value="Unassembled WGS sequence"/>
</dbReference>
<dbReference type="InterPro" id="IPR003594">
    <property type="entry name" value="HATPase_dom"/>
</dbReference>
<dbReference type="Pfam" id="PF07730">
    <property type="entry name" value="HisKA_3"/>
    <property type="match status" value="1"/>
</dbReference>
<keyword evidence="3" id="KW-0597">Phosphoprotein</keyword>
<feature type="transmembrane region" description="Helical" evidence="9">
    <location>
        <begin position="91"/>
        <end position="107"/>
    </location>
</feature>
<proteinExistence type="predicted"/>
<evidence type="ECO:0000256" key="6">
    <source>
        <dbReference type="ARBA" id="ARBA00022777"/>
    </source>
</evidence>